<dbReference type="Proteomes" id="UP000785679">
    <property type="component" value="Unassembled WGS sequence"/>
</dbReference>
<comment type="caution">
    <text evidence="1">The sequence shown here is derived from an EMBL/GenBank/DDBJ whole genome shotgun (WGS) entry which is preliminary data.</text>
</comment>
<evidence type="ECO:0000313" key="1">
    <source>
        <dbReference type="EMBL" id="TNV81929.1"/>
    </source>
</evidence>
<sequence>MIAESEKGRRGGHQQDPHQQLVFNYNWGPAQRYPGLNLGKLKTSNSILKIPLNLSEPRVSPTVHFLFIFIIK</sequence>
<protein>
    <submittedName>
        <fullName evidence="1">Uncharacterized protein</fullName>
    </submittedName>
</protein>
<name>A0A8J8NWK2_HALGN</name>
<reference evidence="1" key="1">
    <citation type="submission" date="2019-06" db="EMBL/GenBank/DDBJ databases">
        <authorList>
            <person name="Zheng W."/>
        </authorList>
    </citation>
    <scope>NUCLEOTIDE SEQUENCE</scope>
    <source>
        <strain evidence="1">QDHG01</strain>
    </source>
</reference>
<accession>A0A8J8NWK2</accession>
<dbReference type="AlphaFoldDB" id="A0A8J8NWK2"/>
<evidence type="ECO:0000313" key="2">
    <source>
        <dbReference type="Proteomes" id="UP000785679"/>
    </source>
</evidence>
<keyword evidence="2" id="KW-1185">Reference proteome</keyword>
<organism evidence="1 2">
    <name type="scientific">Halteria grandinella</name>
    <dbReference type="NCBI Taxonomy" id="5974"/>
    <lineage>
        <taxon>Eukaryota</taxon>
        <taxon>Sar</taxon>
        <taxon>Alveolata</taxon>
        <taxon>Ciliophora</taxon>
        <taxon>Intramacronucleata</taxon>
        <taxon>Spirotrichea</taxon>
        <taxon>Stichotrichia</taxon>
        <taxon>Sporadotrichida</taxon>
        <taxon>Halteriidae</taxon>
        <taxon>Halteria</taxon>
    </lineage>
</organism>
<gene>
    <name evidence="1" type="ORF">FGO68_gene6623</name>
</gene>
<dbReference type="EMBL" id="RRYP01005563">
    <property type="protein sequence ID" value="TNV81929.1"/>
    <property type="molecule type" value="Genomic_DNA"/>
</dbReference>
<proteinExistence type="predicted"/>